<sequence>MSELKSGGLSAMFIKSWLIKPSSNIFILFHSGILVLIISPGCYLFVRVRQSNLDHPLRQGSWHMKSYHMLSFTEKDIIDAIESENLIDYGNRRSYQSTAVLLTERNFWSLEYDAEVAALSAIRHVNVVKLYCSITSEDSNLLLELMATWLRSRLDGVSHRKKGGRARICREQGHSFLRNKVSALRPSMRTIAQMLEEAEPCKLSDIIVLKNGENRPNGSWKNSGKLI</sequence>
<keyword evidence="3" id="KW-1185">Reference proteome</keyword>
<reference evidence="2 3" key="1">
    <citation type="journal article" date="2013" name="Genome Biol.">
        <title>The genome sequence of the most widely cultivated cacao type and its use to identify candidate genes regulating pod color.</title>
        <authorList>
            <person name="Motamayor J.C."/>
            <person name="Mockaitis K."/>
            <person name="Schmutz J."/>
            <person name="Haiminen N."/>
            <person name="Iii D.L."/>
            <person name="Cornejo O."/>
            <person name="Findley S.D."/>
            <person name="Zheng P."/>
            <person name="Utro F."/>
            <person name="Royaert S."/>
            <person name="Saski C."/>
            <person name="Jenkins J."/>
            <person name="Podicheti R."/>
            <person name="Zhao M."/>
            <person name="Scheffler B.E."/>
            <person name="Stack J.C."/>
            <person name="Feltus F.A."/>
            <person name="Mustiga G.M."/>
            <person name="Amores F."/>
            <person name="Phillips W."/>
            <person name="Marelli J.P."/>
            <person name="May G.D."/>
            <person name="Shapiro H."/>
            <person name="Ma J."/>
            <person name="Bustamante C.D."/>
            <person name="Schnell R.J."/>
            <person name="Main D."/>
            <person name="Gilbert D."/>
            <person name="Parida L."/>
            <person name="Kuhn D.N."/>
        </authorList>
    </citation>
    <scope>NUCLEOTIDE SEQUENCE [LARGE SCALE GENOMIC DNA]</scope>
    <source>
        <strain evidence="3">cv. Matina 1-6</strain>
    </source>
</reference>
<dbReference type="STRING" id="3641.A0A061FN56"/>
<dbReference type="Gramene" id="EOY18511">
    <property type="protein sequence ID" value="EOY18511"/>
    <property type="gene ID" value="TCM_043053"/>
</dbReference>
<feature type="transmembrane region" description="Helical" evidence="1">
    <location>
        <begin position="25"/>
        <end position="46"/>
    </location>
</feature>
<protein>
    <submittedName>
        <fullName evidence="2">Uncharacterized protein</fullName>
    </submittedName>
</protein>
<accession>A0A061FN56</accession>
<dbReference type="AlphaFoldDB" id="A0A061FN56"/>
<dbReference type="InParanoid" id="A0A061FN56"/>
<dbReference type="EMBL" id="CM001888">
    <property type="protein sequence ID" value="EOY18511.1"/>
    <property type="molecule type" value="Genomic_DNA"/>
</dbReference>
<evidence type="ECO:0000313" key="3">
    <source>
        <dbReference type="Proteomes" id="UP000026915"/>
    </source>
</evidence>
<name>A0A061FN56_THECC</name>
<dbReference type="Proteomes" id="UP000026915">
    <property type="component" value="Chromosome 10"/>
</dbReference>
<gene>
    <name evidence="2" type="ORF">TCM_043053</name>
</gene>
<keyword evidence="1" id="KW-0472">Membrane</keyword>
<dbReference type="eggNOG" id="ENOG502QVPY">
    <property type="taxonomic scope" value="Eukaryota"/>
</dbReference>
<organism evidence="2 3">
    <name type="scientific">Theobroma cacao</name>
    <name type="common">Cacao</name>
    <name type="synonym">Cocoa</name>
    <dbReference type="NCBI Taxonomy" id="3641"/>
    <lineage>
        <taxon>Eukaryota</taxon>
        <taxon>Viridiplantae</taxon>
        <taxon>Streptophyta</taxon>
        <taxon>Embryophyta</taxon>
        <taxon>Tracheophyta</taxon>
        <taxon>Spermatophyta</taxon>
        <taxon>Magnoliopsida</taxon>
        <taxon>eudicotyledons</taxon>
        <taxon>Gunneridae</taxon>
        <taxon>Pentapetalae</taxon>
        <taxon>rosids</taxon>
        <taxon>malvids</taxon>
        <taxon>Malvales</taxon>
        <taxon>Malvaceae</taxon>
        <taxon>Byttnerioideae</taxon>
        <taxon>Theobroma</taxon>
    </lineage>
</organism>
<evidence type="ECO:0000313" key="2">
    <source>
        <dbReference type="EMBL" id="EOY18511.1"/>
    </source>
</evidence>
<proteinExistence type="predicted"/>
<keyword evidence="1" id="KW-1133">Transmembrane helix</keyword>
<evidence type="ECO:0000256" key="1">
    <source>
        <dbReference type="SAM" id="Phobius"/>
    </source>
</evidence>
<keyword evidence="1" id="KW-0812">Transmembrane</keyword>
<dbReference type="HOGENOM" id="CLU_1221522_0_0_1"/>